<feature type="domain" description="Ig-like" evidence="8">
    <location>
        <begin position="168"/>
        <end position="250"/>
    </location>
</feature>
<dbReference type="InterPro" id="IPR036116">
    <property type="entry name" value="FN3_sf"/>
</dbReference>
<feature type="domain" description="Ig-like" evidence="8">
    <location>
        <begin position="360"/>
        <end position="452"/>
    </location>
</feature>
<dbReference type="SMART" id="SM00406">
    <property type="entry name" value="IGv"/>
    <property type="match status" value="2"/>
</dbReference>
<feature type="domain" description="Fibronectin type-III" evidence="9">
    <location>
        <begin position="552"/>
        <end position="648"/>
    </location>
</feature>
<dbReference type="PANTHER" id="PTHR23278">
    <property type="entry name" value="SIDESTEP PROTEIN"/>
    <property type="match status" value="1"/>
</dbReference>
<dbReference type="InterPro" id="IPR036179">
    <property type="entry name" value="Ig-like_dom_sf"/>
</dbReference>
<dbReference type="PANTHER" id="PTHR23278:SF19">
    <property type="entry name" value="OBSCURIN"/>
    <property type="match status" value="1"/>
</dbReference>
<feature type="chain" id="PRO_5045389788" evidence="7">
    <location>
        <begin position="25"/>
        <end position="704"/>
    </location>
</feature>
<reference evidence="11" key="1">
    <citation type="submission" date="2025-08" db="UniProtKB">
        <authorList>
            <consortium name="RefSeq"/>
        </authorList>
    </citation>
    <scope>IDENTIFICATION</scope>
    <source>
        <tissue evidence="11">Muscle</tissue>
    </source>
</reference>
<keyword evidence="2 6" id="KW-0812">Transmembrane</keyword>
<dbReference type="GeneID" id="106478792"/>
<dbReference type="SUPFAM" id="SSF48726">
    <property type="entry name" value="Immunoglobulin"/>
    <property type="match status" value="5"/>
</dbReference>
<organism evidence="10 11">
    <name type="scientific">Limulus polyphemus</name>
    <name type="common">Atlantic horseshoe crab</name>
    <dbReference type="NCBI Taxonomy" id="6850"/>
    <lineage>
        <taxon>Eukaryota</taxon>
        <taxon>Metazoa</taxon>
        <taxon>Ecdysozoa</taxon>
        <taxon>Arthropoda</taxon>
        <taxon>Chelicerata</taxon>
        <taxon>Merostomata</taxon>
        <taxon>Xiphosura</taxon>
        <taxon>Limulidae</taxon>
        <taxon>Limulus</taxon>
    </lineage>
</organism>
<dbReference type="InterPro" id="IPR003961">
    <property type="entry name" value="FN3_dom"/>
</dbReference>
<evidence type="ECO:0000313" key="11">
    <source>
        <dbReference type="RefSeq" id="XP_022238519.1"/>
    </source>
</evidence>
<comment type="subcellular location">
    <subcellularLocation>
        <location evidence="1">Membrane</location>
        <topology evidence="1">Single-pass membrane protein</topology>
    </subcellularLocation>
</comment>
<evidence type="ECO:0000256" key="3">
    <source>
        <dbReference type="ARBA" id="ARBA00022989"/>
    </source>
</evidence>
<keyword evidence="4 6" id="KW-0472">Membrane</keyword>
<feature type="domain" description="Ig-like" evidence="8">
    <location>
        <begin position="261"/>
        <end position="353"/>
    </location>
</feature>
<evidence type="ECO:0000256" key="6">
    <source>
        <dbReference type="SAM" id="Phobius"/>
    </source>
</evidence>
<evidence type="ECO:0000259" key="9">
    <source>
        <dbReference type="PROSITE" id="PS50853"/>
    </source>
</evidence>
<dbReference type="SMART" id="SM00409">
    <property type="entry name" value="IG"/>
    <property type="match status" value="5"/>
</dbReference>
<dbReference type="InterPro" id="IPR003599">
    <property type="entry name" value="Ig_sub"/>
</dbReference>
<evidence type="ECO:0000256" key="7">
    <source>
        <dbReference type="SAM" id="SignalP"/>
    </source>
</evidence>
<gene>
    <name evidence="11" type="primary">LOC106478792</name>
</gene>
<keyword evidence="3 6" id="KW-1133">Transmembrane helix</keyword>
<dbReference type="InterPro" id="IPR013162">
    <property type="entry name" value="CD80_C2-set"/>
</dbReference>
<evidence type="ECO:0000256" key="5">
    <source>
        <dbReference type="ARBA" id="ARBA00023157"/>
    </source>
</evidence>
<dbReference type="InterPro" id="IPR013106">
    <property type="entry name" value="Ig_V-set"/>
</dbReference>
<evidence type="ECO:0000256" key="4">
    <source>
        <dbReference type="ARBA" id="ARBA00023136"/>
    </source>
</evidence>
<dbReference type="Pfam" id="PF08205">
    <property type="entry name" value="C2-set_2"/>
    <property type="match status" value="1"/>
</dbReference>
<dbReference type="Proteomes" id="UP000694941">
    <property type="component" value="Unplaced"/>
</dbReference>
<proteinExistence type="predicted"/>
<feature type="transmembrane region" description="Helical" evidence="6">
    <location>
        <begin position="661"/>
        <end position="683"/>
    </location>
</feature>
<dbReference type="Pfam" id="PF00047">
    <property type="entry name" value="ig"/>
    <property type="match status" value="1"/>
</dbReference>
<keyword evidence="5" id="KW-1015">Disulfide bond</keyword>
<accession>A0ABM1S4G4</accession>
<protein>
    <submittedName>
        <fullName evidence="11">Nephrin-like</fullName>
    </submittedName>
</protein>
<keyword evidence="10" id="KW-1185">Reference proteome</keyword>
<dbReference type="SMART" id="SM00408">
    <property type="entry name" value="IGc2"/>
    <property type="match status" value="4"/>
</dbReference>
<dbReference type="InterPro" id="IPR013151">
    <property type="entry name" value="Immunoglobulin_dom"/>
</dbReference>
<dbReference type="RefSeq" id="XP_022238519.1">
    <property type="nucleotide sequence ID" value="XM_022382811.1"/>
</dbReference>
<dbReference type="Gene3D" id="2.60.40.10">
    <property type="entry name" value="Immunoglobulins"/>
    <property type="match status" value="6"/>
</dbReference>
<feature type="domain" description="Ig-like" evidence="8">
    <location>
        <begin position="37"/>
        <end position="145"/>
    </location>
</feature>
<dbReference type="CDD" id="cd00063">
    <property type="entry name" value="FN3"/>
    <property type="match status" value="1"/>
</dbReference>
<feature type="domain" description="Ig-like" evidence="8">
    <location>
        <begin position="457"/>
        <end position="534"/>
    </location>
</feature>
<dbReference type="PROSITE" id="PS50853">
    <property type="entry name" value="FN3"/>
    <property type="match status" value="1"/>
</dbReference>
<dbReference type="Pfam" id="PF07686">
    <property type="entry name" value="V-set"/>
    <property type="match status" value="1"/>
</dbReference>
<dbReference type="CDD" id="cd00096">
    <property type="entry name" value="Ig"/>
    <property type="match status" value="1"/>
</dbReference>
<dbReference type="SUPFAM" id="SSF49265">
    <property type="entry name" value="Fibronectin type III"/>
    <property type="match status" value="1"/>
</dbReference>
<name>A0ABM1S4G4_LIMPO</name>
<dbReference type="Pfam" id="PF13927">
    <property type="entry name" value="Ig_3"/>
    <property type="match status" value="1"/>
</dbReference>
<evidence type="ECO:0000256" key="1">
    <source>
        <dbReference type="ARBA" id="ARBA00004167"/>
    </source>
</evidence>
<dbReference type="InterPro" id="IPR013783">
    <property type="entry name" value="Ig-like_fold"/>
</dbReference>
<keyword evidence="7" id="KW-0732">Signal</keyword>
<dbReference type="InterPro" id="IPR007110">
    <property type="entry name" value="Ig-like_dom"/>
</dbReference>
<dbReference type="InterPro" id="IPR003598">
    <property type="entry name" value="Ig_sub2"/>
</dbReference>
<evidence type="ECO:0000259" key="8">
    <source>
        <dbReference type="PROSITE" id="PS50835"/>
    </source>
</evidence>
<feature type="signal peptide" evidence="7">
    <location>
        <begin position="1"/>
        <end position="24"/>
    </location>
</feature>
<dbReference type="PROSITE" id="PS50835">
    <property type="entry name" value="IG_LIKE"/>
    <property type="match status" value="5"/>
</dbReference>
<sequence>MTDRPMRWQYRIVVLYLSMYTVLSGNPGIELKTARAPDGVVPPPVLNVIVGGRAQLPCNVSSPTMEDSVSLILWYRLDINAPIFTVDCRNGPLETAKHFSSDFLAERAHFDLRTRPALLTIEPVKAEDAGDYRCRVDYRWARTLNNNVILYVVVPPRDVVILDENLQPLHRLIGPYDEGSMLRLKCLARGGKPPPSVTWWRGKQLFDKEHEKENDEEVVNELVIQRLARTDLNAELLCQVWNSNLTSSIVAAVFLDLNLKPLDVRLLTTETRYKAGWKYTFECRTSGSRPEPHISWWKNYALLGQHHSSVSHQPNISIGTLVITPSSRDHGKNLTCRVTNPKIQGSSLEDFITLSVYFKPQIHVSLLGGRTSQSVYENDDAYLSCSVKANPSVKAITWIFQGNELKNNSEDGIIINNQSLRLENVSREQSGFYRCLAVNSEGQTESEDMELNIKYKPVCKHQQTKLYTAMVGEIVRIQCDVLADPDDVTFFWNFNNSKQEREILTHTRFRLRSIARFSPTDESDFGTFTCRGTNAVGIQKDACKFLLIPVGPPEQVTNCTWVNDTSDFLLVECKPGYDGGLQQQFQLEVYDVERKHLQINLTSHSKPVFEISSLAPGTSLILVVYAVNPKGRSSVVEMNVQTNMFAERHLGNSPSSPLKPLLGVLFGIVAGLVMMALIIFLVLRNAREKGRRAGEHIKEERIAV</sequence>
<evidence type="ECO:0000256" key="2">
    <source>
        <dbReference type="ARBA" id="ARBA00022692"/>
    </source>
</evidence>
<evidence type="ECO:0000313" key="10">
    <source>
        <dbReference type="Proteomes" id="UP000694941"/>
    </source>
</evidence>